<keyword evidence="2" id="KW-1185">Reference proteome</keyword>
<evidence type="ECO:0000313" key="2">
    <source>
        <dbReference type="Proteomes" id="UP000297891"/>
    </source>
</evidence>
<evidence type="ECO:0008006" key="3">
    <source>
        <dbReference type="Google" id="ProtNLM"/>
    </source>
</evidence>
<name>A0A2M9Y5R7_9LEPT</name>
<gene>
    <name evidence="1" type="ORF">EHQ30_05895</name>
</gene>
<dbReference type="Pfam" id="PF13177">
    <property type="entry name" value="DNA_pol3_delta2"/>
    <property type="match status" value="1"/>
</dbReference>
<evidence type="ECO:0000313" key="1">
    <source>
        <dbReference type="EMBL" id="TGK96150.1"/>
    </source>
</evidence>
<dbReference type="AlphaFoldDB" id="A0A2M9Y5R7"/>
<dbReference type="Gene3D" id="3.40.50.300">
    <property type="entry name" value="P-loop containing nucleotide triphosphate hydrolases"/>
    <property type="match status" value="1"/>
</dbReference>
<dbReference type="SUPFAM" id="SSF52540">
    <property type="entry name" value="P-loop containing nucleoside triphosphate hydrolases"/>
    <property type="match status" value="1"/>
</dbReference>
<dbReference type="EMBL" id="RQFP01000001">
    <property type="protein sequence ID" value="TGK96150.1"/>
    <property type="molecule type" value="Genomic_DNA"/>
</dbReference>
<dbReference type="Proteomes" id="UP000297891">
    <property type="component" value="Unassembled WGS sequence"/>
</dbReference>
<dbReference type="InterPro" id="IPR027417">
    <property type="entry name" value="P-loop_NTPase"/>
</dbReference>
<organism evidence="1 2">
    <name type="scientific">Leptospira brenneri</name>
    <dbReference type="NCBI Taxonomy" id="2023182"/>
    <lineage>
        <taxon>Bacteria</taxon>
        <taxon>Pseudomonadati</taxon>
        <taxon>Spirochaetota</taxon>
        <taxon>Spirochaetia</taxon>
        <taxon>Leptospirales</taxon>
        <taxon>Leptospiraceae</taxon>
        <taxon>Leptospira</taxon>
    </lineage>
</organism>
<dbReference type="GO" id="GO:0006261">
    <property type="term" value="P:DNA-templated DNA replication"/>
    <property type="evidence" value="ECO:0007669"/>
    <property type="project" value="TreeGrafter"/>
</dbReference>
<dbReference type="RefSeq" id="WP_100788902.1">
    <property type="nucleotide sequence ID" value="NZ_NPDQ01000001.1"/>
</dbReference>
<dbReference type="PANTHER" id="PTHR11669:SF8">
    <property type="entry name" value="DNA POLYMERASE III SUBUNIT DELTA"/>
    <property type="match status" value="1"/>
</dbReference>
<dbReference type="OrthoDB" id="9810148at2"/>
<accession>A0A2M9Y5R7</accession>
<dbReference type="PANTHER" id="PTHR11669">
    <property type="entry name" value="REPLICATION FACTOR C / DNA POLYMERASE III GAMMA-TAU SUBUNIT"/>
    <property type="match status" value="1"/>
</dbReference>
<proteinExistence type="predicted"/>
<reference evidence="1" key="1">
    <citation type="journal article" date="2019" name="PLoS Negl. Trop. Dis.">
        <title>Revisiting the worldwide diversity of Leptospira species in the environment.</title>
        <authorList>
            <person name="Vincent A.T."/>
            <person name="Schiettekatte O."/>
            <person name="Bourhy P."/>
            <person name="Veyrier F.J."/>
            <person name="Picardeau M."/>
        </authorList>
    </citation>
    <scope>NUCLEOTIDE SEQUENCE [LARGE SCALE GENOMIC DNA]</scope>
    <source>
        <strain evidence="1">201800277</strain>
    </source>
</reference>
<comment type="caution">
    <text evidence="1">The sequence shown here is derived from an EMBL/GenBank/DDBJ whole genome shotgun (WGS) entry which is preliminary data.</text>
</comment>
<dbReference type="InterPro" id="IPR050238">
    <property type="entry name" value="DNA_Rep/Repair_Clamp_Loader"/>
</dbReference>
<sequence length="310" mass="36007">MADALFSFDQVSGQDVALTYIKSFLKDRSRIPGSIIFYGPDGVGKWTAAERFARQLLCLEGTSCGICDSCRQFMKGVHPDFIQFPRRKNIAIGKEKDPEDFTIRWLLSARIPFKPHTSEYRVVLFPEANRINNEAETTLLKTLEEPPAHTKFILIVNDLKNLKPTIVSRSVCVPFNYLPQDEIKKIRRNEITEAKLYYGGSLNPFEISDEFLEEWHENVKEHCHDSILLFKLENWVRDQLGEFRSNKEGLTGIDFLEMICLLLLYEYRQKNFEANVGRIEAILDFKMKLHYEIPALEYVLLSQLFLRLAT</sequence>
<protein>
    <recommendedName>
        <fullName evidence="3">DNA polymerase III subunit delta</fullName>
    </recommendedName>
</protein>